<reference evidence="1 2" key="1">
    <citation type="submission" date="2023-08" db="EMBL/GenBank/DDBJ databases">
        <authorList>
            <person name="Park J.-S."/>
        </authorList>
    </citation>
    <scope>NUCLEOTIDE SEQUENCE [LARGE SCALE GENOMIC DNA]</scope>
    <source>
        <strain evidence="1 2">2205SS18-9</strain>
    </source>
</reference>
<organism evidence="1 2">
    <name type="scientific">Chengkuizengella axinellae</name>
    <dbReference type="NCBI Taxonomy" id="3064388"/>
    <lineage>
        <taxon>Bacteria</taxon>
        <taxon>Bacillati</taxon>
        <taxon>Bacillota</taxon>
        <taxon>Bacilli</taxon>
        <taxon>Bacillales</taxon>
        <taxon>Paenibacillaceae</taxon>
        <taxon>Chengkuizengella</taxon>
    </lineage>
</organism>
<evidence type="ECO:0000313" key="1">
    <source>
        <dbReference type="EMBL" id="MDP5275093.1"/>
    </source>
</evidence>
<accession>A0ABT9J0G0</accession>
<protein>
    <submittedName>
        <fullName evidence="1">Uncharacterized protein</fullName>
    </submittedName>
</protein>
<keyword evidence="2" id="KW-1185">Reference proteome</keyword>
<dbReference type="RefSeq" id="WP_305992405.1">
    <property type="nucleotide sequence ID" value="NZ_JAVAMP010000006.1"/>
</dbReference>
<name>A0ABT9J0G0_9BACL</name>
<proteinExistence type="predicted"/>
<sequence>MGLNKGPFVVAQSVSVDNPFNDPDVIFLQGNMPTTVATVDVCVKHPQRTQVCIDSMVQVGVGASTAGMPTTFAMTYELFRNSTPIATINDEMDYSSPPNENFNYTNFPNFPVVDKDPVAGNNTYDLVCTRVTANESQVAFIGVGSRSLKATVITL</sequence>
<dbReference type="Proteomes" id="UP001231941">
    <property type="component" value="Unassembled WGS sequence"/>
</dbReference>
<evidence type="ECO:0000313" key="2">
    <source>
        <dbReference type="Proteomes" id="UP001231941"/>
    </source>
</evidence>
<comment type="caution">
    <text evidence="1">The sequence shown here is derived from an EMBL/GenBank/DDBJ whole genome shotgun (WGS) entry which is preliminary data.</text>
</comment>
<dbReference type="EMBL" id="JAVAMP010000006">
    <property type="protein sequence ID" value="MDP5275093.1"/>
    <property type="molecule type" value="Genomic_DNA"/>
</dbReference>
<gene>
    <name evidence="1" type="ORF">Q5Y73_13325</name>
</gene>